<protein>
    <submittedName>
        <fullName evidence="3">Unannotated protein</fullName>
    </submittedName>
</protein>
<gene>
    <name evidence="3" type="ORF">UFOPK3401_01081</name>
</gene>
<feature type="domain" description="B12-binding" evidence="2">
    <location>
        <begin position="126"/>
        <end position="215"/>
    </location>
</feature>
<reference evidence="3" key="1">
    <citation type="submission" date="2020-05" db="EMBL/GenBank/DDBJ databases">
        <authorList>
            <person name="Chiriac C."/>
            <person name="Salcher M."/>
            <person name="Ghai R."/>
            <person name="Kavagutti S V."/>
        </authorList>
    </citation>
    <scope>NUCLEOTIDE SEQUENCE</scope>
</reference>
<sequence>MAADATQAKANTAPDRGVDAPTVRSRGGGGQVVPIHGGATQARGLSRAALALDAPAVRRILMDSLHTRGTIWTWDNMIAPVLIGVGERFQSTGQGIELEHVLTEGVVGALRDVAETLIEPFGSRPIILAAAPDELHTLPLYAVSAALAEHGVATRMLGARVPMDAMLASITRSGAPAVMVWAHDRITGDYLDMNALRALRPVPAVVLGGPGWTTDVPAGVIHSGDLTEAVTRLSHAARGLV</sequence>
<evidence type="ECO:0000256" key="1">
    <source>
        <dbReference type="SAM" id="MobiDB-lite"/>
    </source>
</evidence>
<dbReference type="GO" id="GO:0046872">
    <property type="term" value="F:metal ion binding"/>
    <property type="evidence" value="ECO:0007669"/>
    <property type="project" value="InterPro"/>
</dbReference>
<feature type="region of interest" description="Disordered" evidence="1">
    <location>
        <begin position="1"/>
        <end position="32"/>
    </location>
</feature>
<evidence type="ECO:0000259" key="2">
    <source>
        <dbReference type="Pfam" id="PF02310"/>
    </source>
</evidence>
<accession>A0A6J7DYZ2</accession>
<proteinExistence type="predicted"/>
<dbReference type="InterPro" id="IPR036724">
    <property type="entry name" value="Cobalamin-bd_sf"/>
</dbReference>
<dbReference type="Gene3D" id="3.40.50.280">
    <property type="entry name" value="Cobalamin-binding domain"/>
    <property type="match status" value="1"/>
</dbReference>
<organism evidence="3">
    <name type="scientific">freshwater metagenome</name>
    <dbReference type="NCBI Taxonomy" id="449393"/>
    <lineage>
        <taxon>unclassified sequences</taxon>
        <taxon>metagenomes</taxon>
        <taxon>ecological metagenomes</taxon>
    </lineage>
</organism>
<dbReference type="InterPro" id="IPR006158">
    <property type="entry name" value="Cobalamin-bd"/>
</dbReference>
<dbReference type="InterPro" id="IPR036594">
    <property type="entry name" value="Meth_synthase_dom"/>
</dbReference>
<dbReference type="Gene3D" id="1.10.1240.10">
    <property type="entry name" value="Methionine synthase domain"/>
    <property type="match status" value="1"/>
</dbReference>
<dbReference type="GO" id="GO:0031419">
    <property type="term" value="F:cobalamin binding"/>
    <property type="evidence" value="ECO:0007669"/>
    <property type="project" value="InterPro"/>
</dbReference>
<feature type="compositionally biased region" description="Low complexity" evidence="1">
    <location>
        <begin position="1"/>
        <end position="13"/>
    </location>
</feature>
<evidence type="ECO:0000313" key="3">
    <source>
        <dbReference type="EMBL" id="CAB4876007.1"/>
    </source>
</evidence>
<name>A0A6J7DYZ2_9ZZZZ</name>
<dbReference type="SUPFAM" id="SSF52242">
    <property type="entry name" value="Cobalamin (vitamin B12)-binding domain"/>
    <property type="match status" value="1"/>
</dbReference>
<dbReference type="AlphaFoldDB" id="A0A6J7DYZ2"/>
<dbReference type="Pfam" id="PF02310">
    <property type="entry name" value="B12-binding"/>
    <property type="match status" value="1"/>
</dbReference>
<dbReference type="EMBL" id="CAFBLM010000051">
    <property type="protein sequence ID" value="CAB4876007.1"/>
    <property type="molecule type" value="Genomic_DNA"/>
</dbReference>